<organism evidence="8 9">
    <name type="scientific">Diaporthe australafricana</name>
    <dbReference type="NCBI Taxonomy" id="127596"/>
    <lineage>
        <taxon>Eukaryota</taxon>
        <taxon>Fungi</taxon>
        <taxon>Dikarya</taxon>
        <taxon>Ascomycota</taxon>
        <taxon>Pezizomycotina</taxon>
        <taxon>Sordariomycetes</taxon>
        <taxon>Sordariomycetidae</taxon>
        <taxon>Diaporthales</taxon>
        <taxon>Diaporthaceae</taxon>
        <taxon>Diaporthe</taxon>
    </lineage>
</organism>
<sequence>MRCDFCNHRNDRAAHCLQECQDCNLHICRHCIEQTDVLKKNPKYHIDTEAVRGLNWTREDKPKRASKRKAATATTTESASSNVATLHIPTSSDAARSFTGRIAFLELLLSGDDALEYGYNFTLGSVAGAFGAFMVYPIDLVEETRMQNQRNAAVGQQLYDNSIDCFRKVIRNEVVLGHSGVLPQLGQGGSRGGRTTTAGD</sequence>
<evidence type="ECO:0000256" key="6">
    <source>
        <dbReference type="ARBA" id="ARBA00023128"/>
    </source>
</evidence>
<dbReference type="PANTHER" id="PTHR45678">
    <property type="entry name" value="MITOCHONDRIAL 2-OXODICARBOXYLATE CARRIER 1-RELATED"/>
    <property type="match status" value="1"/>
</dbReference>
<comment type="subcellular location">
    <subcellularLocation>
        <location evidence="1">Mitochondrion inner membrane</location>
        <topology evidence="1">Multi-pass membrane protein</topology>
    </subcellularLocation>
</comment>
<dbReference type="SUPFAM" id="SSF103506">
    <property type="entry name" value="Mitochondrial carrier"/>
    <property type="match status" value="1"/>
</dbReference>
<proteinExistence type="inferred from homology"/>
<dbReference type="InterPro" id="IPR023395">
    <property type="entry name" value="MCP_dom_sf"/>
</dbReference>
<dbReference type="EMBL" id="JAWRVE010000134">
    <property type="protein sequence ID" value="KAL1854943.1"/>
    <property type="molecule type" value="Genomic_DNA"/>
</dbReference>
<dbReference type="InterPro" id="IPR018108">
    <property type="entry name" value="MCP_transmembrane"/>
</dbReference>
<keyword evidence="4" id="KW-0999">Mitochondrion inner membrane</keyword>
<evidence type="ECO:0000256" key="3">
    <source>
        <dbReference type="ARBA" id="ARBA00022692"/>
    </source>
</evidence>
<keyword evidence="5" id="KW-1133">Transmembrane helix</keyword>
<evidence type="ECO:0000256" key="5">
    <source>
        <dbReference type="ARBA" id="ARBA00022989"/>
    </source>
</evidence>
<evidence type="ECO:0000256" key="7">
    <source>
        <dbReference type="ARBA" id="ARBA00023136"/>
    </source>
</evidence>
<gene>
    <name evidence="8" type="primary">AGC1_2</name>
    <name evidence="8" type="ORF">Daus18300_011263</name>
</gene>
<comment type="similarity">
    <text evidence="2">Belongs to the mitochondrial carrier (TC 2.A.29) family.</text>
</comment>
<comment type="caution">
    <text evidence="8">The sequence shown here is derived from an EMBL/GenBank/DDBJ whole genome shotgun (WGS) entry which is preliminary data.</text>
</comment>
<name>A0ABR3W784_9PEZI</name>
<keyword evidence="9" id="KW-1185">Reference proteome</keyword>
<reference evidence="8 9" key="1">
    <citation type="journal article" date="2024" name="IMA Fungus">
        <title>IMA Genome - F19 : A genome assembly and annotation guide to empower mycologists, including annotated draft genome sequences of Ceratocystis pirilliformis, Diaporthe australafricana, Fusarium ophioides, Paecilomyces lecythidis, and Sporothrix stenoceras.</title>
        <authorList>
            <person name="Aylward J."/>
            <person name="Wilson A.M."/>
            <person name="Visagie C.M."/>
            <person name="Spraker J."/>
            <person name="Barnes I."/>
            <person name="Buitendag C."/>
            <person name="Ceriani C."/>
            <person name="Del Mar Angel L."/>
            <person name="du Plessis D."/>
            <person name="Fuchs T."/>
            <person name="Gasser K."/>
            <person name="Kramer D."/>
            <person name="Li W."/>
            <person name="Munsamy K."/>
            <person name="Piso A."/>
            <person name="Price J.L."/>
            <person name="Sonnekus B."/>
            <person name="Thomas C."/>
            <person name="van der Nest A."/>
            <person name="van Dijk A."/>
            <person name="van Heerden A."/>
            <person name="van Vuuren N."/>
            <person name="Yilmaz N."/>
            <person name="Duong T.A."/>
            <person name="van der Merwe N.A."/>
            <person name="Wingfield M.J."/>
            <person name="Wingfield B.D."/>
        </authorList>
    </citation>
    <scope>NUCLEOTIDE SEQUENCE [LARGE SCALE GENOMIC DNA]</scope>
    <source>
        <strain evidence="8 9">CMW 18300</strain>
    </source>
</reference>
<dbReference type="InterPro" id="IPR051028">
    <property type="entry name" value="Mito_Solute_Carrier"/>
</dbReference>
<evidence type="ECO:0000313" key="9">
    <source>
        <dbReference type="Proteomes" id="UP001583177"/>
    </source>
</evidence>
<evidence type="ECO:0000313" key="8">
    <source>
        <dbReference type="EMBL" id="KAL1854943.1"/>
    </source>
</evidence>
<keyword evidence="6" id="KW-0496">Mitochondrion</keyword>
<evidence type="ECO:0000256" key="4">
    <source>
        <dbReference type="ARBA" id="ARBA00022792"/>
    </source>
</evidence>
<keyword evidence="7" id="KW-0472">Membrane</keyword>
<accession>A0ABR3W784</accession>
<dbReference type="Proteomes" id="UP001583177">
    <property type="component" value="Unassembled WGS sequence"/>
</dbReference>
<dbReference type="Gene3D" id="1.50.40.10">
    <property type="entry name" value="Mitochondrial carrier domain"/>
    <property type="match status" value="1"/>
</dbReference>
<protein>
    <submittedName>
        <fullName evidence="8">Mitochondrial aspartate-glutamate transporter agc1</fullName>
    </submittedName>
</protein>
<dbReference type="PANTHER" id="PTHR45678:SF9">
    <property type="entry name" value="CALCIUM-BINDING MITOCHONDRIAL CARRIER PROTEIN ARALAR1"/>
    <property type="match status" value="1"/>
</dbReference>
<evidence type="ECO:0000256" key="1">
    <source>
        <dbReference type="ARBA" id="ARBA00004448"/>
    </source>
</evidence>
<keyword evidence="3" id="KW-0812">Transmembrane</keyword>
<evidence type="ECO:0000256" key="2">
    <source>
        <dbReference type="ARBA" id="ARBA00006375"/>
    </source>
</evidence>
<dbReference type="Pfam" id="PF00153">
    <property type="entry name" value="Mito_carr"/>
    <property type="match status" value="1"/>
</dbReference>